<dbReference type="PANTHER" id="PTHR34094:SF1">
    <property type="entry name" value="PROTEIN FAM185A"/>
    <property type="match status" value="1"/>
</dbReference>
<feature type="domain" description="DUF4097" evidence="2">
    <location>
        <begin position="50"/>
        <end position="185"/>
    </location>
</feature>
<dbReference type="Pfam" id="PF13349">
    <property type="entry name" value="DUF4097"/>
    <property type="match status" value="1"/>
</dbReference>
<keyword evidence="1" id="KW-0732">Signal</keyword>
<protein>
    <submittedName>
        <fullName evidence="3">Putative adhesin</fullName>
    </submittedName>
</protein>
<dbReference type="OrthoDB" id="2588856at2"/>
<evidence type="ECO:0000313" key="3">
    <source>
        <dbReference type="EMBL" id="PWK15787.1"/>
    </source>
</evidence>
<evidence type="ECO:0000259" key="2">
    <source>
        <dbReference type="Pfam" id="PF13349"/>
    </source>
</evidence>
<dbReference type="EMBL" id="QGGL01000002">
    <property type="protein sequence ID" value="PWK15787.1"/>
    <property type="molecule type" value="Genomic_DNA"/>
</dbReference>
<dbReference type="AlphaFoldDB" id="A0A316DCB7"/>
<accession>A0A316DCB7</accession>
<evidence type="ECO:0000313" key="4">
    <source>
        <dbReference type="Proteomes" id="UP000245634"/>
    </source>
</evidence>
<dbReference type="InterPro" id="IPR025164">
    <property type="entry name" value="Toastrack_DUF4097"/>
</dbReference>
<dbReference type="RefSeq" id="WP_109685988.1">
    <property type="nucleotide sequence ID" value="NZ_QGGL01000002.1"/>
</dbReference>
<proteinExistence type="predicted"/>
<name>A0A316DCB7_9BACL</name>
<gene>
    <name evidence="3" type="ORF">C7459_10227</name>
</gene>
<dbReference type="PROSITE" id="PS51257">
    <property type="entry name" value="PROKAR_LIPOPROTEIN"/>
    <property type="match status" value="1"/>
</dbReference>
<organism evidence="3 4">
    <name type="scientific">Tumebacillus permanentifrigoris</name>
    <dbReference type="NCBI Taxonomy" id="378543"/>
    <lineage>
        <taxon>Bacteria</taxon>
        <taxon>Bacillati</taxon>
        <taxon>Bacillota</taxon>
        <taxon>Bacilli</taxon>
        <taxon>Bacillales</taxon>
        <taxon>Alicyclobacillaceae</taxon>
        <taxon>Tumebacillus</taxon>
    </lineage>
</organism>
<reference evidence="3 4" key="1">
    <citation type="submission" date="2018-05" db="EMBL/GenBank/DDBJ databases">
        <title>Genomic Encyclopedia of Type Strains, Phase IV (KMG-IV): sequencing the most valuable type-strain genomes for metagenomic binning, comparative biology and taxonomic classification.</title>
        <authorList>
            <person name="Goeker M."/>
        </authorList>
    </citation>
    <scope>NUCLEOTIDE SEQUENCE [LARGE SCALE GENOMIC DNA]</scope>
    <source>
        <strain evidence="3 4">DSM 18773</strain>
    </source>
</reference>
<feature type="chain" id="PRO_5038398852" evidence="1">
    <location>
        <begin position="21"/>
        <end position="286"/>
    </location>
</feature>
<sequence>MKRNNMGSKVTMGFAVLALAATMVGCSSTALTGKESSLDLEKSFDGKDVTSLQIQSSAAEIHLIPIDGDKIQVSLKGTLGEKDIEKEKDTMLNATLSGSQLTIIAKKPSQFLNLGTGKLQLDVQVPKKVYNSIKLESSSGDITVDPFEAKQFTIDVQSGNTKVAGFKGDEFIASAQSGNMKFDKMSGHVNVTVQSGDVSLSMAEMLKDVSVETHSGDTRVFLPETSAVRVDVEAKSADSLKLGLPLTTQTNDKQHIVGMTNNASGNAPLLKVSSHSGDFELGKVSN</sequence>
<dbReference type="Proteomes" id="UP000245634">
    <property type="component" value="Unassembled WGS sequence"/>
</dbReference>
<comment type="caution">
    <text evidence="3">The sequence shown here is derived from an EMBL/GenBank/DDBJ whole genome shotgun (WGS) entry which is preliminary data.</text>
</comment>
<dbReference type="PANTHER" id="PTHR34094">
    <property type="match status" value="1"/>
</dbReference>
<feature type="signal peptide" evidence="1">
    <location>
        <begin position="1"/>
        <end position="20"/>
    </location>
</feature>
<keyword evidence="4" id="KW-1185">Reference proteome</keyword>
<evidence type="ECO:0000256" key="1">
    <source>
        <dbReference type="SAM" id="SignalP"/>
    </source>
</evidence>
<dbReference type="Gene3D" id="2.160.20.120">
    <property type="match status" value="1"/>
</dbReference>